<evidence type="ECO:0000313" key="2">
    <source>
        <dbReference type="Proteomes" id="UP000308330"/>
    </source>
</evidence>
<organism evidence="1 2">
    <name type="scientific">Lysinibacillus tabacifolii</name>
    <dbReference type="NCBI Taxonomy" id="1173107"/>
    <lineage>
        <taxon>Bacteria</taxon>
        <taxon>Bacillati</taxon>
        <taxon>Bacillota</taxon>
        <taxon>Bacilli</taxon>
        <taxon>Bacillales</taxon>
        <taxon>Bacillaceae</taxon>
        <taxon>Lysinibacillus</taxon>
    </lineage>
</organism>
<reference evidence="1 2" key="1">
    <citation type="submission" date="2019-04" db="EMBL/GenBank/DDBJ databases">
        <title>Lysinibacillus genome sequencing.</title>
        <authorList>
            <person name="Dunlap C."/>
        </authorList>
    </citation>
    <scope>NUCLEOTIDE SEQUENCE [LARGE SCALE GENOMIC DNA]</scope>
    <source>
        <strain evidence="1 2">KCTC 33042</strain>
    </source>
</reference>
<protein>
    <submittedName>
        <fullName evidence="1">Uncharacterized protein</fullName>
    </submittedName>
</protein>
<dbReference type="EMBL" id="SZPT01000002">
    <property type="protein sequence ID" value="TKI48247.1"/>
    <property type="molecule type" value="Genomic_DNA"/>
</dbReference>
<name>A0ABY2SZH3_9BACI</name>
<gene>
    <name evidence="1" type="ORF">FC748_11515</name>
</gene>
<comment type="caution">
    <text evidence="1">The sequence shown here is derived from an EMBL/GenBank/DDBJ whole genome shotgun (WGS) entry which is preliminary data.</text>
</comment>
<dbReference type="Proteomes" id="UP000308330">
    <property type="component" value="Unassembled WGS sequence"/>
</dbReference>
<sequence>MQVSILLAITEPTFSQGIRSLLTKGGLEIIEDEVYHRKYLNDTIELNSPSMVIIHDLYLPSDLTEAAERDLEMLQLIEFWRSVYDSNLRVVYLCMRDKQDSFLSQLVARNVLDIFNERTMSQQRMLEQLAAPARFVNVQRFGTGNIDFEIIDDEPPGEVNSTDTVSINEDLLMQTPSSSTKEKTDLTRNLQVLQLNLALN</sequence>
<evidence type="ECO:0000313" key="1">
    <source>
        <dbReference type="EMBL" id="TKI48247.1"/>
    </source>
</evidence>
<dbReference type="RefSeq" id="WP_137102305.1">
    <property type="nucleotide sequence ID" value="NZ_SZPT01000002.1"/>
</dbReference>
<proteinExistence type="predicted"/>
<keyword evidence="2" id="KW-1185">Reference proteome</keyword>
<accession>A0ABY2SZH3</accession>